<comment type="subcellular location">
    <subcellularLocation>
        <location evidence="1">Membrane</location>
        <topology evidence="1">Multi-pass membrane protein</topology>
    </subcellularLocation>
</comment>
<evidence type="ECO:0000256" key="5">
    <source>
        <dbReference type="SAM" id="Phobius"/>
    </source>
</evidence>
<protein>
    <submittedName>
        <fullName evidence="6">Colicin V production protein</fullName>
    </submittedName>
</protein>
<evidence type="ECO:0000256" key="4">
    <source>
        <dbReference type="ARBA" id="ARBA00023136"/>
    </source>
</evidence>
<dbReference type="PATRIC" id="fig|759620.7.peg.408"/>
<dbReference type="KEGG" id="wct:WS74_0422"/>
<accession>A0A075TYR4</accession>
<dbReference type="PANTHER" id="PTHR37306">
    <property type="entry name" value="COLICIN V PRODUCTION PROTEIN"/>
    <property type="match status" value="1"/>
</dbReference>
<dbReference type="GO" id="GO:0016020">
    <property type="term" value="C:membrane"/>
    <property type="evidence" value="ECO:0007669"/>
    <property type="project" value="UniProtKB-SubCell"/>
</dbReference>
<dbReference type="RefSeq" id="WP_009765480.1">
    <property type="nucleotide sequence ID" value="NZ_CP009223.1"/>
</dbReference>
<keyword evidence="3 5" id="KW-1133">Transmembrane helix</keyword>
<keyword evidence="7" id="KW-1185">Reference proteome</keyword>
<feature type="transmembrane region" description="Helical" evidence="5">
    <location>
        <begin position="60"/>
        <end position="81"/>
    </location>
</feature>
<name>A0A075TYR4_9LACO</name>
<dbReference type="EMBL" id="CP009223">
    <property type="protein sequence ID" value="AIM62674.1"/>
    <property type="molecule type" value="Genomic_DNA"/>
</dbReference>
<evidence type="ECO:0000256" key="1">
    <source>
        <dbReference type="ARBA" id="ARBA00004141"/>
    </source>
</evidence>
<evidence type="ECO:0000256" key="3">
    <source>
        <dbReference type="ARBA" id="ARBA00022989"/>
    </source>
</evidence>
<dbReference type="STRING" id="759620.WS105_0419"/>
<keyword evidence="2 5" id="KW-0812">Transmembrane</keyword>
<keyword evidence="4 5" id="KW-0472">Membrane</keyword>
<dbReference type="GO" id="GO:0009403">
    <property type="term" value="P:toxin biosynthetic process"/>
    <property type="evidence" value="ECO:0007669"/>
    <property type="project" value="InterPro"/>
</dbReference>
<gene>
    <name evidence="6" type="ORF">WS74_0422</name>
</gene>
<evidence type="ECO:0000313" key="7">
    <source>
        <dbReference type="Proteomes" id="UP000029079"/>
    </source>
</evidence>
<dbReference type="InterPro" id="IPR003825">
    <property type="entry name" value="Colicin-V_CvpA"/>
</dbReference>
<feature type="transmembrane region" description="Helical" evidence="5">
    <location>
        <begin position="102"/>
        <end position="123"/>
    </location>
</feature>
<evidence type="ECO:0000313" key="6">
    <source>
        <dbReference type="EMBL" id="AIM62674.1"/>
    </source>
</evidence>
<dbReference type="AlphaFoldDB" id="A0A075TYR4"/>
<dbReference type="Pfam" id="PF02674">
    <property type="entry name" value="Colicin_V"/>
    <property type="match status" value="1"/>
</dbReference>
<dbReference type="KEGG" id="wci:WS105_0419"/>
<reference evidence="7" key="2">
    <citation type="submission" date="2014-08" db="EMBL/GenBank/DDBJ databases">
        <title>Complete genome of Weissella ceti strain WS74 isolated from diseased rainbow trout in Brazil.</title>
        <authorList>
            <person name="Figueiredo H.C.P."/>
            <person name="Leal C.A.G."/>
            <person name="Pereira F.L."/>
            <person name="Soares S.C."/>
            <person name="Dorella F.A."/>
            <person name="Carvalho A.F."/>
            <person name="Azevedo V.A.C."/>
        </authorList>
    </citation>
    <scope>NUCLEOTIDE SEQUENCE [LARGE SCALE GENOMIC DNA]</scope>
    <source>
        <strain evidence="7">WS74</strain>
    </source>
</reference>
<proteinExistence type="predicted"/>
<sequence>MILSIVILLLLLISFKTGYHYGFVRSIVRMTGRFVVLIGATILTRPVSTWLATTLFNEPAANILFTTITFGVLMTFGSMIWRRIERVMHIFNKIPLIGFFNRLTGAAVYVVLSYLMIYVLLLVTHTWSVDWYQIQLQHSTVAQWMLSNTAGYTNVFTEWVANQYSRIG</sequence>
<organism evidence="6 7">
    <name type="scientific">Weissella ceti</name>
    <dbReference type="NCBI Taxonomy" id="759620"/>
    <lineage>
        <taxon>Bacteria</taxon>
        <taxon>Bacillati</taxon>
        <taxon>Bacillota</taxon>
        <taxon>Bacilli</taxon>
        <taxon>Lactobacillales</taxon>
        <taxon>Lactobacillaceae</taxon>
        <taxon>Weissella</taxon>
    </lineage>
</organism>
<dbReference type="OrthoDB" id="3237813at2"/>
<dbReference type="KEGG" id="wce:WS08_0421"/>
<reference evidence="6 7" key="1">
    <citation type="journal article" date="2014" name="Genome Announc.">
        <title>Complete Genome Sequences of Fish Pathogenic Weissella ceti Strains WS74 and WS105.</title>
        <authorList>
            <person name="Figueiredo H.C."/>
            <person name="Leal C.A."/>
            <person name="Dorella F.A."/>
            <person name="Carvalho A.F."/>
            <person name="Soares S.C."/>
            <person name="Pereira F.L."/>
            <person name="Azevedo V.A."/>
        </authorList>
    </citation>
    <scope>NUCLEOTIDE SEQUENCE [LARGE SCALE GENOMIC DNA]</scope>
    <source>
        <strain evidence="6 7">WS74</strain>
    </source>
</reference>
<dbReference type="Proteomes" id="UP000029079">
    <property type="component" value="Chromosome"/>
</dbReference>
<dbReference type="PANTHER" id="PTHR37306:SF1">
    <property type="entry name" value="COLICIN V PRODUCTION PROTEIN"/>
    <property type="match status" value="1"/>
</dbReference>
<evidence type="ECO:0000256" key="2">
    <source>
        <dbReference type="ARBA" id="ARBA00022692"/>
    </source>
</evidence>